<name>A0AAW0D1W3_9AGAR</name>
<proteinExistence type="predicted"/>
<comment type="caution">
    <text evidence="1">The sequence shown here is derived from an EMBL/GenBank/DDBJ whole genome shotgun (WGS) entry which is preliminary data.</text>
</comment>
<organism evidence="1 2">
    <name type="scientific">Paramarasmius palmivorus</name>
    <dbReference type="NCBI Taxonomy" id="297713"/>
    <lineage>
        <taxon>Eukaryota</taxon>
        <taxon>Fungi</taxon>
        <taxon>Dikarya</taxon>
        <taxon>Basidiomycota</taxon>
        <taxon>Agaricomycotina</taxon>
        <taxon>Agaricomycetes</taxon>
        <taxon>Agaricomycetidae</taxon>
        <taxon>Agaricales</taxon>
        <taxon>Marasmiineae</taxon>
        <taxon>Marasmiaceae</taxon>
        <taxon>Paramarasmius</taxon>
    </lineage>
</organism>
<gene>
    <name evidence="1" type="ORF">VNI00_007577</name>
</gene>
<dbReference type="Proteomes" id="UP001383192">
    <property type="component" value="Unassembled WGS sequence"/>
</dbReference>
<dbReference type="EMBL" id="JAYKXP010000025">
    <property type="protein sequence ID" value="KAK7045328.1"/>
    <property type="molecule type" value="Genomic_DNA"/>
</dbReference>
<keyword evidence="2" id="KW-1185">Reference proteome</keyword>
<sequence length="209" mass="22595">MVNSPEVDSVENILNTALVAVVGLLNTHLRAGIVLNNDTREALTAALRSLALLLNGQPEATGPASLISADASATEASEPDDLADLPEDLVRPPGLTAPERPARNPWAICVAHLMPNCQECNPSTAPERWYSVTAGLRVGWVKGIDLAKDLTYGITDNEWKYHPSERLARAAFLEQYKARKHRVLGLSNQVSARSLRYEPLGAGLGWVTP</sequence>
<protein>
    <submittedName>
        <fullName evidence="1">Uncharacterized protein</fullName>
    </submittedName>
</protein>
<dbReference type="AlphaFoldDB" id="A0AAW0D1W3"/>
<accession>A0AAW0D1W3</accession>
<evidence type="ECO:0000313" key="1">
    <source>
        <dbReference type="EMBL" id="KAK7045328.1"/>
    </source>
</evidence>
<evidence type="ECO:0000313" key="2">
    <source>
        <dbReference type="Proteomes" id="UP001383192"/>
    </source>
</evidence>
<reference evidence="1 2" key="1">
    <citation type="submission" date="2024-01" db="EMBL/GenBank/DDBJ databases">
        <title>A draft genome for a cacao thread blight-causing isolate of Paramarasmius palmivorus.</title>
        <authorList>
            <person name="Baruah I.K."/>
            <person name="Bukari Y."/>
            <person name="Amoako-Attah I."/>
            <person name="Meinhardt L.W."/>
            <person name="Bailey B.A."/>
            <person name="Cohen S.P."/>
        </authorList>
    </citation>
    <scope>NUCLEOTIDE SEQUENCE [LARGE SCALE GENOMIC DNA]</scope>
    <source>
        <strain evidence="1 2">GH-12</strain>
    </source>
</reference>